<name>A0A0Q0WY56_9PSED</name>
<comment type="caution">
    <text evidence="1">The sequence shown here is derived from an EMBL/GenBank/DDBJ whole genome shotgun (WGS) entry which is preliminary data.</text>
</comment>
<dbReference type="RefSeq" id="WP_055104088.1">
    <property type="nucleotide sequence ID" value="NZ_LLWH01000198.1"/>
</dbReference>
<sequence length="987" mass="109303">MSINSRDALLDSMKDKASTWGWGAITAFSRARVNNLIEQQFIESYSEGRYFPFFNAEFQLDKVYRDVKIVNLILGKPLLSFESADLNRSKVTVTLNIVGGSYSEIKRIPGEQPVLSSWHKIKETHGFYVRFELDLSVTRGDIDRVGRVTMNLSGADKFSTNLGSIGDINDRIIDLLKGHLNELPPHKKIYTLGVLDLSGYNPLTPVRFYIRTQRSPASTLNEAVDKGDGAVLVFIDLAGSMPGISWPGNDSDFNYFIPDDQTDQGEQYSAALVIHESLVSSANEDNMQLLTTLLFPGQHHFEVISEHTPHDRVFFGNLATSTTYYSVEPTFSTIRAGTQQAFSFRNSVGQEVPASWEVRSLNSAGSAGAGTIDKNGVYTAGTRQYVGQETLRVVVTGRYSHAGKDYKASALLLVAYEDVSISPRLSERQVGLNPADIVSGASKTALPVQWSNPEPIVLTASAAHDDKVTWTLLDTNYGSIQLEGNVALYTPPQPSELLGLGLVEQRIMAYNQTTKQQMFTSILLSWYQDVALDPPFKDNVAPLQAVQLTSSYTGPRQPVWSVLSGDGAVDENGLFTASGSEEPGVTVVHFSVDLGDGDFKSGYSVIETTGFEPTEMWTGITMTVVVADGKEPGDGVNEGTAYANGFQQIHLVVTLVTTNGELTPEEKDSLSVVMDGANHPLLCMDTNDNYGIPFGNPDIEWAYSTQNNIFRFVGDRPPAQPVAEGAQMLATETVDLYVVARPQDIETKTFYLRLIDRDGFKHDSKRDGDENLGKVRLSLLSPPILNPASYTFEKSRVYTEEGGNQDENGEYPHEFNYVTIDYWLLSYPPAPFFINEMVAIKRGLTQANISLSTLQFESNVLEETMASFTGQAIYLVNQSEPKLLEFDPRLTVLRPELKDLAIVPGYKPSPGQAVISLHRVDDFAYITRDKINRKDMYEPLNFHFTDYDGNFHGVTIMFDVETNPYSRNKLLLTTFLQDPVTGEVVKS</sequence>
<dbReference type="OrthoDB" id="6751426at2"/>
<evidence type="ECO:0000313" key="2">
    <source>
        <dbReference type="Proteomes" id="UP000050342"/>
    </source>
</evidence>
<evidence type="ECO:0000313" key="1">
    <source>
        <dbReference type="EMBL" id="KQB52411.1"/>
    </source>
</evidence>
<dbReference type="STRING" id="1563157.AQS70_03585"/>
<dbReference type="AlphaFoldDB" id="A0A0Q0WY56"/>
<proteinExistence type="predicted"/>
<dbReference type="Proteomes" id="UP000050342">
    <property type="component" value="Unassembled WGS sequence"/>
</dbReference>
<organism evidence="1 2">
    <name type="scientific">Pseudomonas endophytica</name>
    <dbReference type="NCBI Taxonomy" id="1563157"/>
    <lineage>
        <taxon>Bacteria</taxon>
        <taxon>Pseudomonadati</taxon>
        <taxon>Pseudomonadota</taxon>
        <taxon>Gammaproteobacteria</taxon>
        <taxon>Pseudomonadales</taxon>
        <taxon>Pseudomonadaceae</taxon>
        <taxon>Pseudomonas</taxon>
    </lineage>
</organism>
<keyword evidence="2" id="KW-1185">Reference proteome</keyword>
<accession>A0A0Q0WY56</accession>
<protein>
    <submittedName>
        <fullName evidence="1">Uncharacterized protein</fullName>
    </submittedName>
</protein>
<gene>
    <name evidence="1" type="ORF">AQS70_03585</name>
</gene>
<reference evidence="1 2" key="1">
    <citation type="submission" date="2015-10" db="EMBL/GenBank/DDBJ databases">
        <title>Pseudomonas helleri sp. nov. and Pseudomonas weihenstephanensis sp. nov., isolated from raw cows milk.</title>
        <authorList>
            <person name="Von Neubeck M."/>
            <person name="Huptas C."/>
            <person name="Wenning M."/>
            <person name="Scherer S."/>
        </authorList>
    </citation>
    <scope>NUCLEOTIDE SEQUENCE [LARGE SCALE GENOMIC DNA]</scope>
    <source>
        <strain evidence="1 2">BSTT44</strain>
    </source>
</reference>
<dbReference type="EMBL" id="LLWH01000198">
    <property type="protein sequence ID" value="KQB52411.1"/>
    <property type="molecule type" value="Genomic_DNA"/>
</dbReference>